<dbReference type="PANTHER" id="PTHR47501">
    <property type="entry name" value="TRANSPOSASE-RELATED"/>
    <property type="match status" value="1"/>
</dbReference>
<evidence type="ECO:0000313" key="2">
    <source>
        <dbReference type="Proteomes" id="UP000298787"/>
    </source>
</evidence>
<reference evidence="1 2" key="1">
    <citation type="submission" date="2019-01" db="EMBL/GenBank/DDBJ databases">
        <title>Genome Assembly of Collichthys lucidus.</title>
        <authorList>
            <person name="Cai M."/>
            <person name="Xiao S."/>
        </authorList>
    </citation>
    <scope>NUCLEOTIDE SEQUENCE [LARGE SCALE GENOMIC DNA]</scope>
    <source>
        <strain evidence="1">JT15FE1705JMU</strain>
        <tissue evidence="1">Muscle</tissue>
    </source>
</reference>
<dbReference type="STRING" id="240159.A0A4U5VLP3"/>
<keyword evidence="2" id="KW-1185">Reference proteome</keyword>
<protein>
    <submittedName>
        <fullName evidence="1">Uncharacterized protein</fullName>
    </submittedName>
</protein>
<accession>A0A4U5VLP3</accession>
<dbReference type="EMBL" id="CM014096">
    <property type="protein sequence ID" value="TKS88085.1"/>
    <property type="molecule type" value="Genomic_DNA"/>
</dbReference>
<gene>
    <name evidence="1" type="ORF">D9C73_022209</name>
</gene>
<name>A0A4U5VLP3_COLLU</name>
<dbReference type="PANTHER" id="PTHR47501:SF7">
    <property type="entry name" value="TRANSPOSASE"/>
    <property type="match status" value="1"/>
</dbReference>
<organism evidence="1 2">
    <name type="scientific">Collichthys lucidus</name>
    <name type="common">Big head croaker</name>
    <name type="synonym">Sciaena lucida</name>
    <dbReference type="NCBI Taxonomy" id="240159"/>
    <lineage>
        <taxon>Eukaryota</taxon>
        <taxon>Metazoa</taxon>
        <taxon>Chordata</taxon>
        <taxon>Craniata</taxon>
        <taxon>Vertebrata</taxon>
        <taxon>Euteleostomi</taxon>
        <taxon>Actinopterygii</taxon>
        <taxon>Neopterygii</taxon>
        <taxon>Teleostei</taxon>
        <taxon>Neoteleostei</taxon>
        <taxon>Acanthomorphata</taxon>
        <taxon>Eupercaria</taxon>
        <taxon>Sciaenidae</taxon>
        <taxon>Collichthys</taxon>
    </lineage>
</organism>
<dbReference type="Proteomes" id="UP000298787">
    <property type="component" value="Chromosome 19"/>
</dbReference>
<dbReference type="AlphaFoldDB" id="A0A4U5VLP3"/>
<sequence>MKRRKAALACRRFKGRHTHDSIASELDNIHSSYGISHKITSTVTDNGSNFVKAFKKYQPVEEDDSEDEEDEDWLKGVIFSVAMVANCEWMTRTSLELIFRACSLGLLPAIIQVKEDNVNELEEATELLRVLHT</sequence>
<evidence type="ECO:0000313" key="1">
    <source>
        <dbReference type="EMBL" id="TKS88085.1"/>
    </source>
</evidence>
<proteinExistence type="predicted"/>